<dbReference type="PROSITE" id="PS50943">
    <property type="entry name" value="HTH_CROC1"/>
    <property type="match status" value="1"/>
</dbReference>
<dbReference type="GO" id="GO:0003677">
    <property type="term" value="F:DNA binding"/>
    <property type="evidence" value="ECO:0007669"/>
    <property type="project" value="InterPro"/>
</dbReference>
<keyword evidence="4" id="KW-1185">Reference proteome</keyword>
<dbReference type="Gene3D" id="1.10.260.40">
    <property type="entry name" value="lambda repressor-like DNA-binding domains"/>
    <property type="match status" value="1"/>
</dbReference>
<dbReference type="PANTHER" id="PTHR35010">
    <property type="entry name" value="BLL4672 PROTEIN-RELATED"/>
    <property type="match status" value="1"/>
</dbReference>
<dbReference type="Proteomes" id="UP000503540">
    <property type="component" value="Chromosome"/>
</dbReference>
<dbReference type="KEGG" id="nah:F5544_24385"/>
<dbReference type="AlphaFoldDB" id="A0A6G9YHP0"/>
<dbReference type="InterPro" id="IPR001387">
    <property type="entry name" value="Cro/C1-type_HTH"/>
</dbReference>
<gene>
    <name evidence="3" type="ORF">F5544_24385</name>
</gene>
<protein>
    <submittedName>
        <fullName evidence="3">Helix-turn-helix domain-containing protein</fullName>
    </submittedName>
</protein>
<accession>A0A6G9YHP0</accession>
<dbReference type="InterPro" id="IPR010982">
    <property type="entry name" value="Lambda_DNA-bd_dom_sf"/>
</dbReference>
<evidence type="ECO:0000259" key="2">
    <source>
        <dbReference type="PROSITE" id="PS50943"/>
    </source>
</evidence>
<dbReference type="PANTHER" id="PTHR35010:SF2">
    <property type="entry name" value="BLL4672 PROTEIN"/>
    <property type="match status" value="1"/>
</dbReference>
<reference evidence="3 4" key="1">
    <citation type="journal article" date="2019" name="ACS Chem. Biol.">
        <title>Identification and Mobilization of a Cryptic Antibiotic Biosynthesis Gene Locus from a Human-Pathogenic Nocardia Isolate.</title>
        <authorList>
            <person name="Herisse M."/>
            <person name="Ishida K."/>
            <person name="Porter J.L."/>
            <person name="Howden B."/>
            <person name="Hertweck C."/>
            <person name="Stinear T.P."/>
            <person name="Pidot S.J."/>
        </authorList>
    </citation>
    <scope>NUCLEOTIDE SEQUENCE [LARGE SCALE GENOMIC DNA]</scope>
    <source>
        <strain evidence="3 4">AUSMDU00012717</strain>
    </source>
</reference>
<feature type="region of interest" description="Disordered" evidence="1">
    <location>
        <begin position="1"/>
        <end position="28"/>
    </location>
</feature>
<evidence type="ECO:0000313" key="4">
    <source>
        <dbReference type="Proteomes" id="UP000503540"/>
    </source>
</evidence>
<organism evidence="3 4">
    <name type="scientific">Nocardia arthritidis</name>
    <dbReference type="NCBI Taxonomy" id="228602"/>
    <lineage>
        <taxon>Bacteria</taxon>
        <taxon>Bacillati</taxon>
        <taxon>Actinomycetota</taxon>
        <taxon>Actinomycetes</taxon>
        <taxon>Mycobacteriales</taxon>
        <taxon>Nocardiaceae</taxon>
        <taxon>Nocardia</taxon>
    </lineage>
</organism>
<sequence length="269" mass="28976">MGRRAPTSIGVRPAPGPSRLGTGPTTRRIRSDSSAIAGFNGAGDHPTCPVPWRAWTPPTQDGSWSSRHLNRRQVALDRPVAALRATRRATHGKQPLGARRPTVQIGWATNDVGTARSAEESQLTGVSVANYTGLEQGQARNASAEVLDALALALRLDDDERAHLHDLAAAAPRRRPVVVTESVSPQLRQFHTPAVSFDMSQCDLRDGLTLAPAGEAAATTTTAGLTWRPLRGAPGLTIHLVLPREQSPLHRRIRAVAKNLAHEQHWLPD</sequence>
<dbReference type="Pfam" id="PF13560">
    <property type="entry name" value="HTH_31"/>
    <property type="match status" value="1"/>
</dbReference>
<evidence type="ECO:0000313" key="3">
    <source>
        <dbReference type="EMBL" id="QIS12732.1"/>
    </source>
</evidence>
<evidence type="ECO:0000256" key="1">
    <source>
        <dbReference type="SAM" id="MobiDB-lite"/>
    </source>
</evidence>
<dbReference type="EMBL" id="CP046172">
    <property type="protein sequence ID" value="QIS12732.1"/>
    <property type="molecule type" value="Genomic_DNA"/>
</dbReference>
<proteinExistence type="predicted"/>
<name>A0A6G9YHP0_9NOCA</name>
<feature type="domain" description="HTH cro/C1-type" evidence="2">
    <location>
        <begin position="123"/>
        <end position="161"/>
    </location>
</feature>